<keyword evidence="4" id="KW-1185">Reference proteome</keyword>
<reference evidence="3" key="1">
    <citation type="submission" date="2013-12" db="EMBL/GenBank/DDBJ databases">
        <authorList>
            <person name="Omoto C.K."/>
            <person name="Sibley D."/>
            <person name="Venepally P."/>
            <person name="Hadjithomas M."/>
            <person name="Karamycheva S."/>
            <person name="Brunk B."/>
            <person name="Roos D."/>
            <person name="Caler E."/>
            <person name="Lorenzi H."/>
        </authorList>
    </citation>
    <scope>NUCLEOTIDE SEQUENCE</scope>
</reference>
<organism evidence="3 4">
    <name type="scientific">Gregarina niphandrodes</name>
    <name type="common">Septate eugregarine</name>
    <dbReference type="NCBI Taxonomy" id="110365"/>
    <lineage>
        <taxon>Eukaryota</taxon>
        <taxon>Sar</taxon>
        <taxon>Alveolata</taxon>
        <taxon>Apicomplexa</taxon>
        <taxon>Conoidasida</taxon>
        <taxon>Gregarinasina</taxon>
        <taxon>Eugregarinorida</taxon>
        <taxon>Gregarinidae</taxon>
        <taxon>Gregarina</taxon>
    </lineage>
</organism>
<dbReference type="VEuPathDB" id="CryptoDB:GNI_180880"/>
<feature type="region of interest" description="Disordered" evidence="2">
    <location>
        <begin position="76"/>
        <end position="98"/>
    </location>
</feature>
<evidence type="ECO:0000313" key="4">
    <source>
        <dbReference type="Proteomes" id="UP000019763"/>
    </source>
</evidence>
<dbReference type="Proteomes" id="UP000019763">
    <property type="component" value="Unassembled WGS sequence"/>
</dbReference>
<keyword evidence="1" id="KW-0175">Coiled coil</keyword>
<name>A0A023AY64_GRENI</name>
<dbReference type="RefSeq" id="XP_011133503.1">
    <property type="nucleotide sequence ID" value="XM_011135201.1"/>
</dbReference>
<sequence>MRADLCARKKDDGSFGPFAAWATGMMQPLPNGWVGATQPGMGPPYLTQPAMPYGYAPPGYGQVGYGQAGFGQPAYGPVGYSQPRRSRKPRQEAELPPEASEAIDTLKQYAAGYLSALAGIREAVIPTEKDVTDAQERRVFELIGKSAASIARCTLASVLPHGTLAAQFRDTFRKAVTQADLKKWKALAEHADGAHPLREATALVETILAIAVPATASEDADEYIDPDLGDMEERIADLNERHCDKVFEKYDGLEGALATATEGVADAERLLQALKASAAALNALSPEQKRLLPSGIAQAAHGVLNPPPGRGQNRSAGANGFSSGGLGSGGFNFAGFGGGASSPFGGASSPFGGGSSPFGAGSGDSVRQVVAALKLINPKAAQQLSAPGTVRAVSPPKESKTEDYRAAVVAASVELHKIVARTVTSLGKTRDDWRRIAIGLAKTYEGCKTTFTVTSTSYTC</sequence>
<dbReference type="GeneID" id="22916075"/>
<evidence type="ECO:0000256" key="2">
    <source>
        <dbReference type="SAM" id="MobiDB-lite"/>
    </source>
</evidence>
<dbReference type="AlphaFoldDB" id="A0A023AY64"/>
<evidence type="ECO:0000313" key="3">
    <source>
        <dbReference type="EMBL" id="EZG43235.1"/>
    </source>
</evidence>
<proteinExistence type="predicted"/>
<accession>A0A023AY64</accession>
<gene>
    <name evidence="3" type="ORF">GNI_180880</name>
</gene>
<comment type="caution">
    <text evidence="3">The sequence shown here is derived from an EMBL/GenBank/DDBJ whole genome shotgun (WGS) entry which is preliminary data.</text>
</comment>
<feature type="coiled-coil region" evidence="1">
    <location>
        <begin position="257"/>
        <end position="284"/>
    </location>
</feature>
<evidence type="ECO:0000256" key="1">
    <source>
        <dbReference type="SAM" id="Coils"/>
    </source>
</evidence>
<protein>
    <submittedName>
        <fullName evidence="3">Uncharacterized protein</fullName>
    </submittedName>
</protein>
<dbReference type="EMBL" id="AFNH02001366">
    <property type="protein sequence ID" value="EZG43235.1"/>
    <property type="molecule type" value="Genomic_DNA"/>
</dbReference>